<dbReference type="Proteomes" id="UP000070578">
    <property type="component" value="Unassembled WGS sequence"/>
</dbReference>
<name>A0A139BVG4_9PROT</name>
<dbReference type="PANTHER" id="PTHR38431">
    <property type="entry name" value="BLL2305 PROTEIN"/>
    <property type="match status" value="1"/>
</dbReference>
<reference evidence="2 3" key="2">
    <citation type="submission" date="2016-03" db="EMBL/GenBank/DDBJ databases">
        <title>New uncultured bacterium of the family Gallionellaceae from acid mine drainage: description and reconstruction of genome based on metagenomic analysis of microbial community.</title>
        <authorList>
            <person name="Kadnikov V."/>
            <person name="Ivasenko D."/>
            <person name="Beletsky A."/>
            <person name="Mardanov A."/>
            <person name="Danilova E."/>
            <person name="Pimenov N."/>
            <person name="Karnachuk O."/>
            <person name="Ravin N."/>
        </authorList>
    </citation>
    <scope>NUCLEOTIDE SEQUENCE [LARGE SCALE GENOMIC DNA]</scope>
    <source>
        <strain evidence="2">ShG14-8</strain>
    </source>
</reference>
<feature type="domain" description="PBP" evidence="1">
    <location>
        <begin position="138"/>
        <end position="313"/>
    </location>
</feature>
<organism evidence="2 3">
    <name type="scientific">Candidatus Gallionella acididurans</name>
    <dbReference type="NCBI Taxonomy" id="1796491"/>
    <lineage>
        <taxon>Bacteria</taxon>
        <taxon>Pseudomonadati</taxon>
        <taxon>Pseudomonadota</taxon>
        <taxon>Betaproteobacteria</taxon>
        <taxon>Nitrosomonadales</taxon>
        <taxon>Gallionellaceae</taxon>
        <taxon>Gallionella</taxon>
    </lineage>
</organism>
<gene>
    <name evidence="2" type="ORF">AWT59_0896</name>
</gene>
<proteinExistence type="predicted"/>
<evidence type="ECO:0000313" key="2">
    <source>
        <dbReference type="EMBL" id="KXS32969.1"/>
    </source>
</evidence>
<dbReference type="InterPro" id="IPR036390">
    <property type="entry name" value="WH_DNA-bd_sf"/>
</dbReference>
<reference evidence="2 3" key="1">
    <citation type="submission" date="2016-02" db="EMBL/GenBank/DDBJ databases">
        <authorList>
            <person name="Wen L."/>
            <person name="He K."/>
            <person name="Yang H."/>
        </authorList>
    </citation>
    <scope>NUCLEOTIDE SEQUENCE [LARGE SCALE GENOMIC DNA]</scope>
    <source>
        <strain evidence="2">ShG14-8</strain>
    </source>
</reference>
<evidence type="ECO:0000259" key="1">
    <source>
        <dbReference type="Pfam" id="PF12727"/>
    </source>
</evidence>
<evidence type="ECO:0000313" key="3">
    <source>
        <dbReference type="Proteomes" id="UP000070578"/>
    </source>
</evidence>
<dbReference type="SUPFAM" id="SSF53850">
    <property type="entry name" value="Periplasmic binding protein-like II"/>
    <property type="match status" value="1"/>
</dbReference>
<dbReference type="PANTHER" id="PTHR38431:SF1">
    <property type="entry name" value="BLL2305 PROTEIN"/>
    <property type="match status" value="1"/>
</dbReference>
<comment type="caution">
    <text evidence="2">The sequence shown here is derived from an EMBL/GenBank/DDBJ whole genome shotgun (WGS) entry which is preliminary data.</text>
</comment>
<sequence length="349" mass="38526">MSFEIHPEWSLKKSKGAKVSLPLLLSLLTSIRDSGSISRAAASEKLSYRHAWGMLRDFELEFSAPLLLKSRGKGTSLTPLAEKLIWADKRITARITPILESFASELEAILTRASTALRITASHGFAVEALIQRLGSDNVPVEINYRSSLEAVAALSHDECDLAGFHVPVGEFKHAAQPYLKWLDPRQHALIHLAYRSQGLFIAKGNPKKIRGLIDLQRKDLRFVNRQTGSGTKILLELLLAKENIDSKDIADYDIAEYTHSAVAAYVASDMADVGFGVETAARRFDLDFIPVVRENYFFACKASALSQSQLKSTRAIMLSTSFRDSVNVLAGYDGKQSGSMVTFEDAFS</sequence>
<dbReference type="EMBL" id="LSLI01000014">
    <property type="protein sequence ID" value="KXS32969.1"/>
    <property type="molecule type" value="Genomic_DNA"/>
</dbReference>
<accession>A0A139BVG4</accession>
<dbReference type="Pfam" id="PF12727">
    <property type="entry name" value="PBP_like"/>
    <property type="match status" value="1"/>
</dbReference>
<dbReference type="InterPro" id="IPR024370">
    <property type="entry name" value="PBP_domain"/>
</dbReference>
<dbReference type="SUPFAM" id="SSF46785">
    <property type="entry name" value="Winged helix' DNA-binding domain"/>
    <property type="match status" value="1"/>
</dbReference>
<dbReference type="AlphaFoldDB" id="A0A139BVG4"/>
<protein>
    <submittedName>
        <fullName evidence="2">Putative molybdenum-binding protein</fullName>
    </submittedName>
</protein>
<dbReference type="PATRIC" id="fig|1796491.3.peg.981"/>
<dbReference type="Gene3D" id="1.10.10.10">
    <property type="entry name" value="Winged helix-like DNA-binding domain superfamily/Winged helix DNA-binding domain"/>
    <property type="match status" value="1"/>
</dbReference>
<dbReference type="InterPro" id="IPR036388">
    <property type="entry name" value="WH-like_DNA-bd_sf"/>
</dbReference>